<sequence length="93" mass="11062">MNFNSKEEADLFESKMTAANLWFEKDTEDHQGDILYLFAVKNREFDLVQKINFEVNAKFRKNFIPNKTGRYVLVGFFLFIMLIALIGYFKTNY</sequence>
<comment type="caution">
    <text evidence="2">The sequence shown here is derived from an EMBL/GenBank/DDBJ whole genome shotgun (WGS) entry which is preliminary data.</text>
</comment>
<proteinExistence type="predicted"/>
<gene>
    <name evidence="2" type="ORF">DNU06_04310</name>
</gene>
<keyword evidence="3" id="KW-1185">Reference proteome</keyword>
<accession>A0A2W1NT33</accession>
<organism evidence="2 3">
    <name type="scientific">Putridiphycobacter roseus</name>
    <dbReference type="NCBI Taxonomy" id="2219161"/>
    <lineage>
        <taxon>Bacteria</taxon>
        <taxon>Pseudomonadati</taxon>
        <taxon>Bacteroidota</taxon>
        <taxon>Flavobacteriia</taxon>
        <taxon>Flavobacteriales</taxon>
        <taxon>Crocinitomicaceae</taxon>
        <taxon>Putridiphycobacter</taxon>
    </lineage>
</organism>
<evidence type="ECO:0000256" key="1">
    <source>
        <dbReference type="SAM" id="Phobius"/>
    </source>
</evidence>
<dbReference type="Proteomes" id="UP000249248">
    <property type="component" value="Unassembled WGS sequence"/>
</dbReference>
<keyword evidence="1" id="KW-0812">Transmembrane</keyword>
<name>A0A2W1NT33_9FLAO</name>
<feature type="transmembrane region" description="Helical" evidence="1">
    <location>
        <begin position="68"/>
        <end position="89"/>
    </location>
</feature>
<reference evidence="2 3" key="1">
    <citation type="submission" date="2018-06" db="EMBL/GenBank/DDBJ databases">
        <title>The draft genome sequence of Crocinitomix sp. SM1701.</title>
        <authorList>
            <person name="Zhang X."/>
        </authorList>
    </citation>
    <scope>NUCLEOTIDE SEQUENCE [LARGE SCALE GENOMIC DNA]</scope>
    <source>
        <strain evidence="2 3">SM1701</strain>
    </source>
</reference>
<keyword evidence="1" id="KW-0472">Membrane</keyword>
<keyword evidence="1" id="KW-1133">Transmembrane helix</keyword>
<protein>
    <submittedName>
        <fullName evidence="2">Uncharacterized protein</fullName>
    </submittedName>
</protein>
<evidence type="ECO:0000313" key="2">
    <source>
        <dbReference type="EMBL" id="PZE17848.1"/>
    </source>
</evidence>
<evidence type="ECO:0000313" key="3">
    <source>
        <dbReference type="Proteomes" id="UP000249248"/>
    </source>
</evidence>
<dbReference type="AlphaFoldDB" id="A0A2W1NT33"/>
<dbReference type="EMBL" id="QKSB01000002">
    <property type="protein sequence ID" value="PZE17848.1"/>
    <property type="molecule type" value="Genomic_DNA"/>
</dbReference>